<keyword evidence="3" id="KW-1185">Reference proteome</keyword>
<dbReference type="Gene3D" id="3.10.450.40">
    <property type="match status" value="1"/>
</dbReference>
<feature type="compositionally biased region" description="Low complexity" evidence="1">
    <location>
        <begin position="151"/>
        <end position="168"/>
    </location>
</feature>
<dbReference type="EMBL" id="CP126219">
    <property type="protein sequence ID" value="WIA20641.1"/>
    <property type="molecule type" value="Genomic_DNA"/>
</dbReference>
<organism evidence="2 3">
    <name type="scientific">Tetradesmus obliquus</name>
    <name type="common">Green alga</name>
    <name type="synonym">Acutodesmus obliquus</name>
    <dbReference type="NCBI Taxonomy" id="3088"/>
    <lineage>
        <taxon>Eukaryota</taxon>
        <taxon>Viridiplantae</taxon>
        <taxon>Chlorophyta</taxon>
        <taxon>core chlorophytes</taxon>
        <taxon>Chlorophyceae</taxon>
        <taxon>CS clade</taxon>
        <taxon>Sphaeropleales</taxon>
        <taxon>Scenedesmaceae</taxon>
        <taxon>Tetradesmus</taxon>
    </lineage>
</organism>
<protein>
    <submittedName>
        <fullName evidence="2">Uncharacterized protein</fullName>
    </submittedName>
</protein>
<proteinExistence type="predicted"/>
<evidence type="ECO:0000256" key="1">
    <source>
        <dbReference type="SAM" id="MobiDB-lite"/>
    </source>
</evidence>
<feature type="region of interest" description="Disordered" evidence="1">
    <location>
        <begin position="148"/>
        <end position="183"/>
    </location>
</feature>
<evidence type="ECO:0000313" key="3">
    <source>
        <dbReference type="Proteomes" id="UP001244341"/>
    </source>
</evidence>
<reference evidence="2 3" key="1">
    <citation type="submission" date="2023-05" db="EMBL/GenBank/DDBJ databases">
        <title>A 100% complete, gapless, phased diploid assembly of the Scenedesmus obliquus UTEX 3031 genome.</title>
        <authorList>
            <person name="Biondi T.C."/>
            <person name="Hanschen E.R."/>
            <person name="Kwon T."/>
            <person name="Eng W."/>
            <person name="Kruse C.P.S."/>
            <person name="Koehler S.I."/>
            <person name="Kunde Y."/>
            <person name="Gleasner C.D."/>
            <person name="You Mak K.T."/>
            <person name="Polle J."/>
            <person name="Hovde B.T."/>
            <person name="Starkenburg S.R."/>
        </authorList>
    </citation>
    <scope>NUCLEOTIDE SEQUENCE [LARGE SCALE GENOMIC DNA]</scope>
    <source>
        <strain evidence="2 3">DOE0152z</strain>
    </source>
</reference>
<dbReference type="Proteomes" id="UP001244341">
    <property type="component" value="Chromosome 12b"/>
</dbReference>
<dbReference type="Pfam" id="PF11523">
    <property type="entry name" value="DUF3223"/>
    <property type="match status" value="1"/>
</dbReference>
<name>A0ABY8UKA4_TETOB</name>
<evidence type="ECO:0000313" key="2">
    <source>
        <dbReference type="EMBL" id="WIA20641.1"/>
    </source>
</evidence>
<sequence length="183" mass="19902">MMTANAVQIEETEALSHRQQLLFDQTLVPGRAPLRVSAAVFHIGPFTFNTKAAAKDRARSILYREPIGRTINNDDREEFQILCYLLQRHPDVQQKLAGSEISHFSTITEETPGAWQATTHFILHRVDGTSEDFSFHKCLDAKQHGIITTNSSSGSSSSGSSSSSSSGSMDTADIGSDPAGATF</sequence>
<gene>
    <name evidence="2" type="ORF">OEZ85_005021</name>
</gene>
<accession>A0ABY8UKA4</accession>